<keyword evidence="2" id="KW-1185">Reference proteome</keyword>
<evidence type="ECO:0000313" key="2">
    <source>
        <dbReference type="Proteomes" id="UP000789525"/>
    </source>
</evidence>
<accession>A0ACA9QPH2</accession>
<organism evidence="1 2">
    <name type="scientific">Acaulospora colombiana</name>
    <dbReference type="NCBI Taxonomy" id="27376"/>
    <lineage>
        <taxon>Eukaryota</taxon>
        <taxon>Fungi</taxon>
        <taxon>Fungi incertae sedis</taxon>
        <taxon>Mucoromycota</taxon>
        <taxon>Glomeromycotina</taxon>
        <taxon>Glomeromycetes</taxon>
        <taxon>Diversisporales</taxon>
        <taxon>Acaulosporaceae</taxon>
        <taxon>Acaulospora</taxon>
    </lineage>
</organism>
<dbReference type="Proteomes" id="UP000789525">
    <property type="component" value="Unassembled WGS sequence"/>
</dbReference>
<reference evidence="1" key="1">
    <citation type="submission" date="2021-06" db="EMBL/GenBank/DDBJ databases">
        <authorList>
            <person name="Kallberg Y."/>
            <person name="Tangrot J."/>
            <person name="Rosling A."/>
        </authorList>
    </citation>
    <scope>NUCLEOTIDE SEQUENCE</scope>
    <source>
        <strain evidence="1">CL356</strain>
    </source>
</reference>
<evidence type="ECO:0000313" key="1">
    <source>
        <dbReference type="EMBL" id="CAG8760962.1"/>
    </source>
</evidence>
<proteinExistence type="predicted"/>
<sequence>MEGLLSRARFNPQELLELQPRLRSTLDRHSPSTISACIRVLEQRRDEEPEASVVTLFIDLITAMERDGQVRSFMQPTPDLFHCHRVMVTPTSLVLQGPLPDETNRVIRKYADYTSNFLRVEFREEDRLQFRWDRDVDGNAFIDERVGGVLKEGIMIAGRKFEFLAYSSSALREHAVWFMTPFRTREGVKVTPDSIRSSIGTFSKVLYCPARYGARIAQAFSATEDSVSVEVEEVFPGLDKESESKSCFTDGVGIISPALAEKIWEEYIKTRSKRSRRRLQTPTAYQIRMG</sequence>
<name>A0ACA9QPH2_9GLOM</name>
<gene>
    <name evidence="1" type="ORF">ACOLOM_LOCUS13193</name>
</gene>
<dbReference type="EMBL" id="CAJVPT010058829">
    <property type="protein sequence ID" value="CAG8760962.1"/>
    <property type="molecule type" value="Genomic_DNA"/>
</dbReference>
<comment type="caution">
    <text evidence="1">The sequence shown here is derived from an EMBL/GenBank/DDBJ whole genome shotgun (WGS) entry which is preliminary data.</text>
</comment>
<protein>
    <submittedName>
        <fullName evidence="1">11622_t:CDS:1</fullName>
    </submittedName>
</protein>
<feature type="non-terminal residue" evidence="1">
    <location>
        <position position="290"/>
    </location>
</feature>